<dbReference type="RefSeq" id="XP_009527388.1">
    <property type="nucleotide sequence ID" value="XM_009529093.1"/>
</dbReference>
<sequence>MRSPPVLLCVAVALPTRVQALPHVTQLISDLLIPTTLDAAIYNDLQRVLGIYESSLPVTFRAMDGAAARGRLDILQKLHDTRQEGCSSAAFLGAAENNHVNVLRWLYDFYIELCNPPKELAAAATNGHVQAVEMLRE</sequence>
<dbReference type="Proteomes" id="UP000002640">
    <property type="component" value="Unassembled WGS sequence"/>
</dbReference>
<reference evidence="2 3" key="1">
    <citation type="journal article" date="2006" name="Science">
        <title>Phytophthora genome sequences uncover evolutionary origins and mechanisms of pathogenesis.</title>
        <authorList>
            <person name="Tyler B.M."/>
            <person name="Tripathy S."/>
            <person name="Zhang X."/>
            <person name="Dehal P."/>
            <person name="Jiang R.H."/>
            <person name="Aerts A."/>
            <person name="Arredondo F.D."/>
            <person name="Baxter L."/>
            <person name="Bensasson D."/>
            <person name="Beynon J.L."/>
            <person name="Chapman J."/>
            <person name="Damasceno C.M."/>
            <person name="Dorrance A.E."/>
            <person name="Dou D."/>
            <person name="Dickerman A.W."/>
            <person name="Dubchak I.L."/>
            <person name="Garbelotto M."/>
            <person name="Gijzen M."/>
            <person name="Gordon S.G."/>
            <person name="Govers F."/>
            <person name="Grunwald N.J."/>
            <person name="Huang W."/>
            <person name="Ivors K.L."/>
            <person name="Jones R.W."/>
            <person name="Kamoun S."/>
            <person name="Krampis K."/>
            <person name="Lamour K.H."/>
            <person name="Lee M.K."/>
            <person name="McDonald W.H."/>
            <person name="Medina M."/>
            <person name="Meijer H.J."/>
            <person name="Nordberg E.K."/>
            <person name="Maclean D.J."/>
            <person name="Ospina-Giraldo M.D."/>
            <person name="Morris P.F."/>
            <person name="Phuntumart V."/>
            <person name="Putnam N.H."/>
            <person name="Rash S."/>
            <person name="Rose J.K."/>
            <person name="Sakihama Y."/>
            <person name="Salamov A.A."/>
            <person name="Savidor A."/>
            <person name="Scheuring C.F."/>
            <person name="Smith B.M."/>
            <person name="Sobral B.W."/>
            <person name="Terry A."/>
            <person name="Torto-Alalibo T.A."/>
            <person name="Win J."/>
            <person name="Xu Z."/>
            <person name="Zhang H."/>
            <person name="Grigoriev I.V."/>
            <person name="Rokhsar D.S."/>
            <person name="Boore J.L."/>
        </authorList>
    </citation>
    <scope>NUCLEOTIDE SEQUENCE [LARGE SCALE GENOMIC DNA]</scope>
    <source>
        <strain evidence="2 3">P6497</strain>
    </source>
</reference>
<feature type="non-terminal residue" evidence="2">
    <location>
        <position position="137"/>
    </location>
</feature>
<dbReference type="Gene3D" id="1.25.40.20">
    <property type="entry name" value="Ankyrin repeat-containing domain"/>
    <property type="match status" value="1"/>
</dbReference>
<dbReference type="PANTHER" id="PTHR46586">
    <property type="entry name" value="ANKYRIN REPEAT-CONTAINING PROTEIN"/>
    <property type="match status" value="1"/>
</dbReference>
<dbReference type="GeneID" id="20658021"/>
<protein>
    <submittedName>
        <fullName evidence="2">Uncharacterized protein</fullName>
    </submittedName>
</protein>
<evidence type="ECO:0000256" key="1">
    <source>
        <dbReference type="SAM" id="SignalP"/>
    </source>
</evidence>
<keyword evidence="3" id="KW-1185">Reference proteome</keyword>
<feature type="signal peptide" evidence="1">
    <location>
        <begin position="1"/>
        <end position="20"/>
    </location>
</feature>
<evidence type="ECO:0000313" key="3">
    <source>
        <dbReference type="Proteomes" id="UP000002640"/>
    </source>
</evidence>
<dbReference type="OMA" id="FYIELCN"/>
<dbReference type="PANTHER" id="PTHR46586:SF3">
    <property type="entry name" value="ANKYRIN REPEAT-CONTAINING PROTEIN"/>
    <property type="match status" value="1"/>
</dbReference>
<evidence type="ECO:0000313" key="2">
    <source>
        <dbReference type="EMBL" id="EGZ18330.1"/>
    </source>
</evidence>
<proteinExistence type="predicted"/>
<dbReference type="InterPro" id="IPR052050">
    <property type="entry name" value="SecEffector_AnkRepeat"/>
</dbReference>
<dbReference type="EMBL" id="JH159154">
    <property type="protein sequence ID" value="EGZ18330.1"/>
    <property type="molecule type" value="Genomic_DNA"/>
</dbReference>
<dbReference type="KEGG" id="psoj:PHYSODRAFT_501791"/>
<dbReference type="SMR" id="G4ZCX2"/>
<dbReference type="SUPFAM" id="SSF140860">
    <property type="entry name" value="Pseudo ankyrin repeat-like"/>
    <property type="match status" value="1"/>
</dbReference>
<gene>
    <name evidence="2" type="ORF">PHYSODRAFT_501791</name>
</gene>
<dbReference type="AlphaFoldDB" id="G4ZCX2"/>
<name>G4ZCX2_PHYSP</name>
<feature type="chain" id="PRO_5003472073" evidence="1">
    <location>
        <begin position="21"/>
        <end position="137"/>
    </location>
</feature>
<dbReference type="InterPro" id="IPR036770">
    <property type="entry name" value="Ankyrin_rpt-contain_sf"/>
</dbReference>
<accession>G4ZCX2</accession>
<organism evidence="2 3">
    <name type="scientific">Phytophthora sojae (strain P6497)</name>
    <name type="common">Soybean stem and root rot agent</name>
    <name type="synonym">Phytophthora megasperma f. sp. glycines</name>
    <dbReference type="NCBI Taxonomy" id="1094619"/>
    <lineage>
        <taxon>Eukaryota</taxon>
        <taxon>Sar</taxon>
        <taxon>Stramenopiles</taxon>
        <taxon>Oomycota</taxon>
        <taxon>Peronosporomycetes</taxon>
        <taxon>Peronosporales</taxon>
        <taxon>Peronosporaceae</taxon>
        <taxon>Phytophthora</taxon>
    </lineage>
</organism>
<keyword evidence="1" id="KW-0732">Signal</keyword>
<dbReference type="InParanoid" id="G4ZCX2"/>